<feature type="compositionally biased region" description="Polar residues" evidence="1">
    <location>
        <begin position="127"/>
        <end position="150"/>
    </location>
</feature>
<keyword evidence="4" id="KW-1185">Reference proteome</keyword>
<organism evidence="3 4">
    <name type="scientific">Aspergillus wentii DTO 134E9</name>
    <dbReference type="NCBI Taxonomy" id="1073089"/>
    <lineage>
        <taxon>Eukaryota</taxon>
        <taxon>Fungi</taxon>
        <taxon>Dikarya</taxon>
        <taxon>Ascomycota</taxon>
        <taxon>Pezizomycotina</taxon>
        <taxon>Eurotiomycetes</taxon>
        <taxon>Eurotiomycetidae</taxon>
        <taxon>Eurotiales</taxon>
        <taxon>Aspergillaceae</taxon>
        <taxon>Aspergillus</taxon>
        <taxon>Aspergillus subgen. Cremei</taxon>
    </lineage>
</organism>
<evidence type="ECO:0000259" key="2">
    <source>
        <dbReference type="Pfam" id="PF09791"/>
    </source>
</evidence>
<feature type="region of interest" description="Disordered" evidence="1">
    <location>
        <begin position="96"/>
        <end position="152"/>
    </location>
</feature>
<dbReference type="GeneID" id="63751832"/>
<evidence type="ECO:0000313" key="3">
    <source>
        <dbReference type="EMBL" id="OJJ33149.1"/>
    </source>
</evidence>
<sequence>MESVSAGGIRQLLLGRNRCLSCSRRYLSPKNPLSLSPAFPARHYASTPNNRRKATHNNNGSDDTQNDGNPLEDSESTQAHPISGYYSLILSAPSPYSQATTSRPAAESPTPVEQSPQEKMSIVFGSRLTSPGRSSRYNPSTTSPESSWKTVNGVPIPPKPEEPDNCCMSGCAHCVWDDYRDEMEDWAGRLVKAKAKGASQIATAEIRQTPRPEVDSASTSMDDDGGGSDTNWSIPEQNDDLFASIPVGIREFMKTEKKLKQRHKDEANA</sequence>
<accession>A0A1L9RDY4</accession>
<feature type="domain" description="Oxidoreductase-like" evidence="2">
    <location>
        <begin position="150"/>
        <end position="194"/>
    </location>
</feature>
<dbReference type="PANTHER" id="PTHR21193:SF3">
    <property type="entry name" value="OXIDOREDUCTASE-LIKE DOMAIN-CONTAINING PROTEIN 1"/>
    <property type="match status" value="1"/>
</dbReference>
<gene>
    <name evidence="3" type="ORF">ASPWEDRAFT_43221</name>
</gene>
<dbReference type="EMBL" id="KV878214">
    <property type="protein sequence ID" value="OJJ33149.1"/>
    <property type="molecule type" value="Genomic_DNA"/>
</dbReference>
<dbReference type="InterPro" id="IPR019180">
    <property type="entry name" value="Oxidoreductase-like_N"/>
</dbReference>
<dbReference type="Proteomes" id="UP000184383">
    <property type="component" value="Unassembled WGS sequence"/>
</dbReference>
<feature type="compositionally biased region" description="Polar residues" evidence="1">
    <location>
        <begin position="56"/>
        <end position="68"/>
    </location>
</feature>
<dbReference type="AlphaFoldDB" id="A0A1L9RDY4"/>
<dbReference type="GO" id="GO:0005739">
    <property type="term" value="C:mitochondrion"/>
    <property type="evidence" value="ECO:0007669"/>
    <property type="project" value="TreeGrafter"/>
</dbReference>
<dbReference type="Pfam" id="PF09791">
    <property type="entry name" value="Oxidored-like"/>
    <property type="match status" value="1"/>
</dbReference>
<feature type="region of interest" description="Disordered" evidence="1">
    <location>
        <begin position="31"/>
        <end position="78"/>
    </location>
</feature>
<evidence type="ECO:0000256" key="1">
    <source>
        <dbReference type="SAM" id="MobiDB-lite"/>
    </source>
</evidence>
<feature type="region of interest" description="Disordered" evidence="1">
    <location>
        <begin position="201"/>
        <end position="239"/>
    </location>
</feature>
<dbReference type="PANTHER" id="PTHR21193">
    <property type="entry name" value="OXIDOREDUCTASE-LIKE DOMAIN-CONTAINING PROTEIN 1"/>
    <property type="match status" value="1"/>
</dbReference>
<dbReference type="VEuPathDB" id="FungiDB:ASPWEDRAFT_43221"/>
<reference evidence="4" key="1">
    <citation type="journal article" date="2017" name="Genome Biol.">
        <title>Comparative genomics reveals high biological diversity and specific adaptations in the industrially and medically important fungal genus Aspergillus.</title>
        <authorList>
            <person name="de Vries R.P."/>
            <person name="Riley R."/>
            <person name="Wiebenga A."/>
            <person name="Aguilar-Osorio G."/>
            <person name="Amillis S."/>
            <person name="Uchima C.A."/>
            <person name="Anderluh G."/>
            <person name="Asadollahi M."/>
            <person name="Askin M."/>
            <person name="Barry K."/>
            <person name="Battaglia E."/>
            <person name="Bayram O."/>
            <person name="Benocci T."/>
            <person name="Braus-Stromeyer S.A."/>
            <person name="Caldana C."/>
            <person name="Canovas D."/>
            <person name="Cerqueira G.C."/>
            <person name="Chen F."/>
            <person name="Chen W."/>
            <person name="Choi C."/>
            <person name="Clum A."/>
            <person name="Dos Santos R.A."/>
            <person name="Damasio A.R."/>
            <person name="Diallinas G."/>
            <person name="Emri T."/>
            <person name="Fekete E."/>
            <person name="Flipphi M."/>
            <person name="Freyberg S."/>
            <person name="Gallo A."/>
            <person name="Gournas C."/>
            <person name="Habgood R."/>
            <person name="Hainaut M."/>
            <person name="Harispe M.L."/>
            <person name="Henrissat B."/>
            <person name="Hilden K.S."/>
            <person name="Hope R."/>
            <person name="Hossain A."/>
            <person name="Karabika E."/>
            <person name="Karaffa L."/>
            <person name="Karanyi Z."/>
            <person name="Krasevec N."/>
            <person name="Kuo A."/>
            <person name="Kusch H."/>
            <person name="LaButti K."/>
            <person name="Lagendijk E.L."/>
            <person name="Lapidus A."/>
            <person name="Levasseur A."/>
            <person name="Lindquist E."/>
            <person name="Lipzen A."/>
            <person name="Logrieco A.F."/>
            <person name="MacCabe A."/>
            <person name="Maekelae M.R."/>
            <person name="Malavazi I."/>
            <person name="Melin P."/>
            <person name="Meyer V."/>
            <person name="Mielnichuk N."/>
            <person name="Miskei M."/>
            <person name="Molnar A.P."/>
            <person name="Mule G."/>
            <person name="Ngan C.Y."/>
            <person name="Orejas M."/>
            <person name="Orosz E."/>
            <person name="Ouedraogo J.P."/>
            <person name="Overkamp K.M."/>
            <person name="Park H.-S."/>
            <person name="Perrone G."/>
            <person name="Piumi F."/>
            <person name="Punt P.J."/>
            <person name="Ram A.F."/>
            <person name="Ramon A."/>
            <person name="Rauscher S."/>
            <person name="Record E."/>
            <person name="Riano-Pachon D.M."/>
            <person name="Robert V."/>
            <person name="Roehrig J."/>
            <person name="Ruller R."/>
            <person name="Salamov A."/>
            <person name="Salih N.S."/>
            <person name="Samson R.A."/>
            <person name="Sandor E."/>
            <person name="Sanguinetti M."/>
            <person name="Schuetze T."/>
            <person name="Sepcic K."/>
            <person name="Shelest E."/>
            <person name="Sherlock G."/>
            <person name="Sophianopoulou V."/>
            <person name="Squina F.M."/>
            <person name="Sun H."/>
            <person name="Susca A."/>
            <person name="Todd R.B."/>
            <person name="Tsang A."/>
            <person name="Unkles S.E."/>
            <person name="van de Wiele N."/>
            <person name="van Rossen-Uffink D."/>
            <person name="Oliveira J.V."/>
            <person name="Vesth T.C."/>
            <person name="Visser J."/>
            <person name="Yu J.-H."/>
            <person name="Zhou M."/>
            <person name="Andersen M.R."/>
            <person name="Archer D.B."/>
            <person name="Baker S.E."/>
            <person name="Benoit I."/>
            <person name="Brakhage A.A."/>
            <person name="Braus G.H."/>
            <person name="Fischer R."/>
            <person name="Frisvad J.C."/>
            <person name="Goldman G.H."/>
            <person name="Houbraken J."/>
            <person name="Oakley B."/>
            <person name="Pocsi I."/>
            <person name="Scazzocchio C."/>
            <person name="Seiboth B."/>
            <person name="vanKuyk P.A."/>
            <person name="Wortman J."/>
            <person name="Dyer P.S."/>
            <person name="Grigoriev I.V."/>
        </authorList>
    </citation>
    <scope>NUCLEOTIDE SEQUENCE [LARGE SCALE GENOMIC DNA]</scope>
    <source>
        <strain evidence="4">DTO 134E9</strain>
    </source>
</reference>
<protein>
    <recommendedName>
        <fullName evidence="2">Oxidoreductase-like domain-containing protein</fullName>
    </recommendedName>
</protein>
<dbReference type="STRING" id="1073089.A0A1L9RDY4"/>
<evidence type="ECO:0000313" key="4">
    <source>
        <dbReference type="Proteomes" id="UP000184383"/>
    </source>
</evidence>
<name>A0A1L9RDY4_ASPWE</name>
<dbReference type="RefSeq" id="XP_040686826.1">
    <property type="nucleotide sequence ID" value="XM_040835984.1"/>
</dbReference>
<dbReference type="InterPro" id="IPR039251">
    <property type="entry name" value="OXLD1"/>
</dbReference>
<proteinExistence type="predicted"/>
<dbReference type="OrthoDB" id="10064411at2759"/>